<feature type="region of interest" description="Disordered" evidence="1">
    <location>
        <begin position="1"/>
        <end position="35"/>
    </location>
</feature>
<proteinExistence type="predicted"/>
<dbReference type="Proteomes" id="UP000320762">
    <property type="component" value="Unassembled WGS sequence"/>
</dbReference>
<evidence type="ECO:0000313" key="3">
    <source>
        <dbReference type="Proteomes" id="UP000320762"/>
    </source>
</evidence>
<dbReference type="PROSITE" id="PS50330">
    <property type="entry name" value="UIM"/>
    <property type="match status" value="1"/>
</dbReference>
<protein>
    <submittedName>
        <fullName evidence="2">Uncharacterized protein</fullName>
    </submittedName>
</protein>
<dbReference type="AlphaFoldDB" id="A0A550CED4"/>
<feature type="compositionally biased region" description="Low complexity" evidence="1">
    <location>
        <begin position="197"/>
        <end position="276"/>
    </location>
</feature>
<name>A0A550CED4_9AGAR</name>
<feature type="compositionally biased region" description="Low complexity" evidence="1">
    <location>
        <begin position="116"/>
        <end position="150"/>
    </location>
</feature>
<organism evidence="2 3">
    <name type="scientific">Schizophyllum amplum</name>
    <dbReference type="NCBI Taxonomy" id="97359"/>
    <lineage>
        <taxon>Eukaryota</taxon>
        <taxon>Fungi</taxon>
        <taxon>Dikarya</taxon>
        <taxon>Basidiomycota</taxon>
        <taxon>Agaricomycotina</taxon>
        <taxon>Agaricomycetes</taxon>
        <taxon>Agaricomycetidae</taxon>
        <taxon>Agaricales</taxon>
        <taxon>Schizophyllaceae</taxon>
        <taxon>Schizophyllum</taxon>
    </lineage>
</organism>
<feature type="compositionally biased region" description="Basic and acidic residues" evidence="1">
    <location>
        <begin position="13"/>
        <end position="34"/>
    </location>
</feature>
<dbReference type="InterPro" id="IPR003903">
    <property type="entry name" value="UIM_dom"/>
</dbReference>
<dbReference type="EMBL" id="VDMD01000010">
    <property type="protein sequence ID" value="TRM63158.1"/>
    <property type="molecule type" value="Genomic_DNA"/>
</dbReference>
<sequence length="404" mass="41229">MQESMATMYDEYGDGRTGKYGDARKDQHTARKDALAQQAKMENLGLDESEMMEYVMMLSREEASEREREAERMAELFGSSMAVDEGPTAFDTGPSAVHGRGFAADDGVFEGDFDEVPSPSVDDSSVLDTDDSPGSSGVSSLSYASSSGGPSIPGGPSPFGGPSPPPGPSSPPSGRPSPPHGQPIYPSPSLPSPPLAPASLDDPAVFPSISPQSPSSSMRASPSSSVRSAWSQPLKMSPTSSRKASFASSPSVKGTIARARTVTTSTRRVSASASGSGAWGSSGAGTGAWNTVTGATSTSASGAAARARTTSGGAWGTGSNNWVVTGPASPSVNAPAPPSIWPVTRSMTTPYSVVASSASGDVTQGHGVVRGMGTTDMGAMHHSARIAHETATLWTTHIVAATRK</sequence>
<feature type="compositionally biased region" description="Pro residues" evidence="1">
    <location>
        <begin position="153"/>
        <end position="196"/>
    </location>
</feature>
<accession>A0A550CED4</accession>
<feature type="region of interest" description="Disordered" evidence="1">
    <location>
        <begin position="77"/>
        <end position="283"/>
    </location>
</feature>
<comment type="caution">
    <text evidence="2">The sequence shown here is derived from an EMBL/GenBank/DDBJ whole genome shotgun (WGS) entry which is preliminary data.</text>
</comment>
<evidence type="ECO:0000256" key="1">
    <source>
        <dbReference type="SAM" id="MobiDB-lite"/>
    </source>
</evidence>
<gene>
    <name evidence="2" type="ORF">BD626DRAFT_33814</name>
</gene>
<reference evidence="2 3" key="1">
    <citation type="journal article" date="2019" name="New Phytol.">
        <title>Comparative genomics reveals unique wood-decay strategies and fruiting body development in the Schizophyllaceae.</title>
        <authorList>
            <person name="Almasi E."/>
            <person name="Sahu N."/>
            <person name="Krizsan K."/>
            <person name="Balint B."/>
            <person name="Kovacs G.M."/>
            <person name="Kiss B."/>
            <person name="Cseklye J."/>
            <person name="Drula E."/>
            <person name="Henrissat B."/>
            <person name="Nagy I."/>
            <person name="Chovatia M."/>
            <person name="Adam C."/>
            <person name="LaButti K."/>
            <person name="Lipzen A."/>
            <person name="Riley R."/>
            <person name="Grigoriev I.V."/>
            <person name="Nagy L.G."/>
        </authorList>
    </citation>
    <scope>NUCLEOTIDE SEQUENCE [LARGE SCALE GENOMIC DNA]</scope>
    <source>
        <strain evidence="2 3">NL-1724</strain>
    </source>
</reference>
<evidence type="ECO:0000313" key="2">
    <source>
        <dbReference type="EMBL" id="TRM63158.1"/>
    </source>
</evidence>
<keyword evidence="3" id="KW-1185">Reference proteome</keyword>